<dbReference type="SMART" id="SM00225">
    <property type="entry name" value="BTB"/>
    <property type="match status" value="1"/>
</dbReference>
<dbReference type="InterPro" id="IPR011333">
    <property type="entry name" value="SKP1/BTB/POZ_sf"/>
</dbReference>
<keyword evidence="3" id="KW-1185">Reference proteome</keyword>
<evidence type="ECO:0000259" key="1">
    <source>
        <dbReference type="SMART" id="SM00225"/>
    </source>
</evidence>
<dbReference type="EMBL" id="JARJCM010000057">
    <property type="protein sequence ID" value="KAJ7034487.1"/>
    <property type="molecule type" value="Genomic_DNA"/>
</dbReference>
<gene>
    <name evidence="2" type="ORF">C8F04DRAFT_956423</name>
</gene>
<evidence type="ECO:0000313" key="3">
    <source>
        <dbReference type="Proteomes" id="UP001218188"/>
    </source>
</evidence>
<sequence>MNRNHDSPSLVRSDVWFEDGTVVLQAETSLFRVYRGVLAAQSPIFRDTFAIPQPPTPETYEGCPLVVLPDTPSDLRYFLMATHDAGYFTNSPVAGIGTLSALLRLATKYEVEHVRNRMVAILTCIYPSSLTGWLSRKPPAGYDEGEDDDLIALNLALQHQILPVLPGIYYECCRFQTSMLLDSDEISLKNKTRCIIAKENFMEEWCRDIYAFLFEPDDACSKPVNCLYRRLCWLKQNGSPTLAWIFDGDFDWDTLPVCSFCVDAGKASFYEKRAAFWDTLPTLFDLEAWEDLLSPDSMQE</sequence>
<dbReference type="InterPro" id="IPR000210">
    <property type="entry name" value="BTB/POZ_dom"/>
</dbReference>
<name>A0AAD6SW33_9AGAR</name>
<evidence type="ECO:0000313" key="2">
    <source>
        <dbReference type="EMBL" id="KAJ7034487.1"/>
    </source>
</evidence>
<organism evidence="2 3">
    <name type="scientific">Mycena alexandri</name>
    <dbReference type="NCBI Taxonomy" id="1745969"/>
    <lineage>
        <taxon>Eukaryota</taxon>
        <taxon>Fungi</taxon>
        <taxon>Dikarya</taxon>
        <taxon>Basidiomycota</taxon>
        <taxon>Agaricomycotina</taxon>
        <taxon>Agaricomycetes</taxon>
        <taxon>Agaricomycetidae</taxon>
        <taxon>Agaricales</taxon>
        <taxon>Marasmiineae</taxon>
        <taxon>Mycenaceae</taxon>
        <taxon>Mycena</taxon>
    </lineage>
</organism>
<dbReference type="SUPFAM" id="SSF54695">
    <property type="entry name" value="POZ domain"/>
    <property type="match status" value="1"/>
</dbReference>
<dbReference type="AlphaFoldDB" id="A0AAD6SW33"/>
<proteinExistence type="predicted"/>
<dbReference type="Pfam" id="PF00651">
    <property type="entry name" value="BTB"/>
    <property type="match status" value="1"/>
</dbReference>
<dbReference type="Proteomes" id="UP001218188">
    <property type="component" value="Unassembled WGS sequence"/>
</dbReference>
<accession>A0AAD6SW33</accession>
<protein>
    <recommendedName>
        <fullName evidence="1">BTB domain-containing protein</fullName>
    </recommendedName>
</protein>
<feature type="domain" description="BTB" evidence="1">
    <location>
        <begin position="20"/>
        <end position="126"/>
    </location>
</feature>
<comment type="caution">
    <text evidence="2">The sequence shown here is derived from an EMBL/GenBank/DDBJ whole genome shotgun (WGS) entry which is preliminary data.</text>
</comment>
<dbReference type="Gene3D" id="3.30.710.10">
    <property type="entry name" value="Potassium Channel Kv1.1, Chain A"/>
    <property type="match status" value="1"/>
</dbReference>
<reference evidence="2" key="1">
    <citation type="submission" date="2023-03" db="EMBL/GenBank/DDBJ databases">
        <title>Massive genome expansion in bonnet fungi (Mycena s.s.) driven by repeated elements and novel gene families across ecological guilds.</title>
        <authorList>
            <consortium name="Lawrence Berkeley National Laboratory"/>
            <person name="Harder C.B."/>
            <person name="Miyauchi S."/>
            <person name="Viragh M."/>
            <person name="Kuo A."/>
            <person name="Thoen E."/>
            <person name="Andreopoulos B."/>
            <person name="Lu D."/>
            <person name="Skrede I."/>
            <person name="Drula E."/>
            <person name="Henrissat B."/>
            <person name="Morin E."/>
            <person name="Kohler A."/>
            <person name="Barry K."/>
            <person name="LaButti K."/>
            <person name="Morin E."/>
            <person name="Salamov A."/>
            <person name="Lipzen A."/>
            <person name="Mereny Z."/>
            <person name="Hegedus B."/>
            <person name="Baldrian P."/>
            <person name="Stursova M."/>
            <person name="Weitz H."/>
            <person name="Taylor A."/>
            <person name="Grigoriev I.V."/>
            <person name="Nagy L.G."/>
            <person name="Martin F."/>
            <person name="Kauserud H."/>
        </authorList>
    </citation>
    <scope>NUCLEOTIDE SEQUENCE</scope>
    <source>
        <strain evidence="2">CBHHK200</strain>
    </source>
</reference>